<dbReference type="Pfam" id="PF07470">
    <property type="entry name" value="Glyco_hydro_88"/>
    <property type="match status" value="1"/>
</dbReference>
<organism evidence="2 3">
    <name type="scientific">Anaerocolumna chitinilytica</name>
    <dbReference type="NCBI Taxonomy" id="1727145"/>
    <lineage>
        <taxon>Bacteria</taxon>
        <taxon>Bacillati</taxon>
        <taxon>Bacillota</taxon>
        <taxon>Clostridia</taxon>
        <taxon>Lachnospirales</taxon>
        <taxon>Lachnospiraceae</taxon>
        <taxon>Anaerocolumna</taxon>
    </lineage>
</organism>
<dbReference type="PANTHER" id="PTHR41814:SF1">
    <property type="entry name" value="CELLULASE"/>
    <property type="match status" value="1"/>
</dbReference>
<dbReference type="InterPro" id="IPR008928">
    <property type="entry name" value="6-hairpin_glycosidase_sf"/>
</dbReference>
<dbReference type="Proteomes" id="UP000515703">
    <property type="component" value="Chromosome"/>
</dbReference>
<dbReference type="AlphaFoldDB" id="A0A7I8DNN3"/>
<dbReference type="GO" id="GO:0016787">
    <property type="term" value="F:hydrolase activity"/>
    <property type="evidence" value="ECO:0007669"/>
    <property type="project" value="UniProtKB-KW"/>
</dbReference>
<dbReference type="SUPFAM" id="SSF48208">
    <property type="entry name" value="Six-hairpin glycosidases"/>
    <property type="match status" value="1"/>
</dbReference>
<dbReference type="InterPro" id="IPR012341">
    <property type="entry name" value="6hp_glycosidase-like_sf"/>
</dbReference>
<dbReference type="Gene3D" id="1.50.10.10">
    <property type="match status" value="1"/>
</dbReference>
<evidence type="ECO:0000313" key="3">
    <source>
        <dbReference type="Proteomes" id="UP000515703"/>
    </source>
</evidence>
<dbReference type="GO" id="GO:0005975">
    <property type="term" value="P:carbohydrate metabolic process"/>
    <property type="evidence" value="ECO:0007669"/>
    <property type="project" value="InterPro"/>
</dbReference>
<dbReference type="PANTHER" id="PTHR41814">
    <property type="entry name" value="EXPRESSED PROTEIN"/>
    <property type="match status" value="1"/>
</dbReference>
<reference evidence="2 3" key="1">
    <citation type="submission" date="2020-08" db="EMBL/GenBank/DDBJ databases">
        <title>Draft genome sequencing of an Anaerocolumna strain isolated from anoxic soil subjected to BSD treatment.</title>
        <authorList>
            <person name="Uek A."/>
            <person name="Tonouchi A."/>
        </authorList>
    </citation>
    <scope>NUCLEOTIDE SEQUENCE [LARGE SCALE GENOMIC DNA]</scope>
    <source>
        <strain evidence="2 3">CTTW</strain>
    </source>
</reference>
<sequence>MTEKMKIATGMLLAMQRHSWEQGVAMQAMLETEQFEILIQMAHEAVYRSLPDGRTAVIGVTDGATDSCAVGEGLLKACQLTDSTFLREGYEKLLQWTIDKAPRNEQGILYHLTTGKQFWADSLYMLPVFLASAGYYKEAVTAINGYWDKLYDNSTHLLCHMWDEREPEAKDCCDKSHWGVGNGWALAGIGKVIAMLPKEKFQTELHQLIQKELELLDSVLGYVREDNLFHNVLDDSGTFVETNMSQMTAYTIYRGLTDGWMPMKYLTQAEKLREAADSQVDYVGLVHGVCGAPTFDKPGFAPEGQAFYIMMEQARANVWASDIIKTR</sequence>
<dbReference type="EMBL" id="AP023368">
    <property type="protein sequence ID" value="BCJ99912.1"/>
    <property type="molecule type" value="Genomic_DNA"/>
</dbReference>
<dbReference type="RefSeq" id="WP_185255635.1">
    <property type="nucleotide sequence ID" value="NZ_AP023368.1"/>
</dbReference>
<gene>
    <name evidence="2" type="ORF">bsdcttw_29530</name>
</gene>
<proteinExistence type="predicted"/>
<evidence type="ECO:0008006" key="4">
    <source>
        <dbReference type="Google" id="ProtNLM"/>
    </source>
</evidence>
<dbReference type="KEGG" id="acht:bsdcttw_29530"/>
<name>A0A7I8DNN3_9FIRM</name>
<keyword evidence="3" id="KW-1185">Reference proteome</keyword>
<accession>A0A7I8DNN3</accession>
<evidence type="ECO:0000313" key="2">
    <source>
        <dbReference type="EMBL" id="BCJ99912.1"/>
    </source>
</evidence>
<reference evidence="2 3" key="2">
    <citation type="submission" date="2020-08" db="EMBL/GenBank/DDBJ databases">
        <authorList>
            <person name="Ueki A."/>
            <person name="Tonouchi A."/>
        </authorList>
    </citation>
    <scope>NUCLEOTIDE SEQUENCE [LARGE SCALE GENOMIC DNA]</scope>
    <source>
        <strain evidence="2 3">CTTW</strain>
    </source>
</reference>
<dbReference type="InterPro" id="IPR010905">
    <property type="entry name" value="Glyco_hydro_88"/>
</dbReference>
<keyword evidence="1" id="KW-0378">Hydrolase</keyword>
<evidence type="ECO:0000256" key="1">
    <source>
        <dbReference type="ARBA" id="ARBA00022801"/>
    </source>
</evidence>
<protein>
    <recommendedName>
        <fullName evidence="4">Glycosyl hydrolase</fullName>
    </recommendedName>
</protein>